<evidence type="ECO:0000256" key="3">
    <source>
        <dbReference type="ARBA" id="ARBA00022692"/>
    </source>
</evidence>
<dbReference type="InterPro" id="IPR030922">
    <property type="entry name" value="LptF"/>
</dbReference>
<sequence>MRLIDRYIFRHLTVAFLACLLALTALIWLTQALRDFDLVTAQGQTVLIFLTISSLALPSLVVIIAPVALFIAIVWILNRLNGDSELVVMSAAGLSPTRLARPFMVLTLVVAVAIGVVTTYAQPASLRELRYWLTQVRADLISKIVREGQFTTVAGGITFHIRERRPNGALLGIFVQDARAKDQTLTYIAERGQIVDSATGMLLVLDKGSVQRQLAGGASDASIVVFERYAFDLSQLVDDPDVTRYKPRELYTSELWDPDTTDPQYAANVGRFRSELVERFVAPLYPVAFMLVALAALGQARTTRQSRSAAVALAIVVIVVVRIAGFAGQTWSARSPTGAVAPFAVLVVTSLVALAVILGWARPHLPQAMARLGADLLARIPGARRADVRP</sequence>
<dbReference type="RefSeq" id="WP_307269375.1">
    <property type="nucleotide sequence ID" value="NZ_JAUSVX010000002.1"/>
</dbReference>
<evidence type="ECO:0000256" key="2">
    <source>
        <dbReference type="ARBA" id="ARBA00022475"/>
    </source>
</evidence>
<evidence type="ECO:0000256" key="4">
    <source>
        <dbReference type="ARBA" id="ARBA00022989"/>
    </source>
</evidence>
<dbReference type="Pfam" id="PF03739">
    <property type="entry name" value="LptF_LptG"/>
    <property type="match status" value="1"/>
</dbReference>
<feature type="transmembrane region" description="Helical" evidence="6">
    <location>
        <begin position="48"/>
        <end position="78"/>
    </location>
</feature>
<dbReference type="PANTHER" id="PTHR33529">
    <property type="entry name" value="SLR0882 PROTEIN-RELATED"/>
    <property type="match status" value="1"/>
</dbReference>
<comment type="caution">
    <text evidence="7">The sequence shown here is derived from an EMBL/GenBank/DDBJ whole genome shotgun (WGS) entry which is preliminary data.</text>
</comment>
<comment type="subcellular location">
    <subcellularLocation>
        <location evidence="1">Cell membrane</location>
        <topology evidence="1">Multi-pass membrane protein</topology>
    </subcellularLocation>
</comment>
<feature type="transmembrane region" description="Helical" evidence="6">
    <location>
        <begin position="309"/>
        <end position="327"/>
    </location>
</feature>
<name>A0ABU0J229_9HYPH</name>
<evidence type="ECO:0000256" key="6">
    <source>
        <dbReference type="SAM" id="Phobius"/>
    </source>
</evidence>
<evidence type="ECO:0000256" key="1">
    <source>
        <dbReference type="ARBA" id="ARBA00004651"/>
    </source>
</evidence>
<accession>A0ABU0J229</accession>
<keyword evidence="8" id="KW-1185">Reference proteome</keyword>
<keyword evidence="4 6" id="KW-1133">Transmembrane helix</keyword>
<proteinExistence type="predicted"/>
<dbReference type="PANTHER" id="PTHR33529:SF6">
    <property type="entry name" value="YJGP_YJGQ FAMILY PERMEASE"/>
    <property type="match status" value="1"/>
</dbReference>
<evidence type="ECO:0000256" key="5">
    <source>
        <dbReference type="ARBA" id="ARBA00023136"/>
    </source>
</evidence>
<dbReference type="NCBIfam" id="TIGR04407">
    <property type="entry name" value="LptF_YjgP"/>
    <property type="match status" value="1"/>
</dbReference>
<reference evidence="7 8" key="1">
    <citation type="submission" date="2023-07" db="EMBL/GenBank/DDBJ databases">
        <title>Genomic Encyclopedia of Type Strains, Phase IV (KMG-IV): sequencing the most valuable type-strain genomes for metagenomic binning, comparative biology and taxonomic classification.</title>
        <authorList>
            <person name="Goeker M."/>
        </authorList>
    </citation>
    <scope>NUCLEOTIDE SEQUENCE [LARGE SCALE GENOMIC DNA]</scope>
    <source>
        <strain evidence="7 8">DSM 19619</strain>
    </source>
</reference>
<keyword evidence="2" id="KW-1003">Cell membrane</keyword>
<feature type="transmembrane region" description="Helical" evidence="6">
    <location>
        <begin position="99"/>
        <end position="121"/>
    </location>
</feature>
<dbReference type="Proteomes" id="UP001242480">
    <property type="component" value="Unassembled WGS sequence"/>
</dbReference>
<evidence type="ECO:0000313" key="7">
    <source>
        <dbReference type="EMBL" id="MDQ0468312.1"/>
    </source>
</evidence>
<feature type="transmembrane region" description="Helical" evidence="6">
    <location>
        <begin position="339"/>
        <end position="361"/>
    </location>
</feature>
<feature type="transmembrane region" description="Helical" evidence="6">
    <location>
        <begin position="280"/>
        <end position="297"/>
    </location>
</feature>
<gene>
    <name evidence="7" type="ORF">QO011_001312</name>
</gene>
<keyword evidence="5 6" id="KW-0472">Membrane</keyword>
<protein>
    <submittedName>
        <fullName evidence="7">Lipopolysaccharide export system permease protein</fullName>
    </submittedName>
</protein>
<keyword evidence="3 6" id="KW-0812">Transmembrane</keyword>
<dbReference type="EMBL" id="JAUSVX010000002">
    <property type="protein sequence ID" value="MDQ0468312.1"/>
    <property type="molecule type" value="Genomic_DNA"/>
</dbReference>
<evidence type="ECO:0000313" key="8">
    <source>
        <dbReference type="Proteomes" id="UP001242480"/>
    </source>
</evidence>
<organism evidence="7 8">
    <name type="scientific">Labrys wisconsinensis</name>
    <dbReference type="NCBI Taxonomy" id="425677"/>
    <lineage>
        <taxon>Bacteria</taxon>
        <taxon>Pseudomonadati</taxon>
        <taxon>Pseudomonadota</taxon>
        <taxon>Alphaproteobacteria</taxon>
        <taxon>Hyphomicrobiales</taxon>
        <taxon>Xanthobacteraceae</taxon>
        <taxon>Labrys</taxon>
    </lineage>
</organism>
<dbReference type="InterPro" id="IPR005495">
    <property type="entry name" value="LptG/LptF_permease"/>
</dbReference>